<dbReference type="InterPro" id="IPR053145">
    <property type="entry name" value="AB_hydrolase_Est10"/>
</dbReference>
<dbReference type="Proteomes" id="UP000679779">
    <property type="component" value="Unassembled WGS sequence"/>
</dbReference>
<name>A0A920CBV0_9BACL</name>
<dbReference type="GO" id="GO:0052689">
    <property type="term" value="F:carboxylic ester hydrolase activity"/>
    <property type="evidence" value="ECO:0007669"/>
    <property type="project" value="TreeGrafter"/>
</dbReference>
<gene>
    <name evidence="4" type="ORF">J2TS6_49760</name>
</gene>
<evidence type="ECO:0000259" key="2">
    <source>
        <dbReference type="Pfam" id="PF07833"/>
    </source>
</evidence>
<dbReference type="PROSITE" id="PS00708">
    <property type="entry name" value="PRO_ENDOPEP_SER"/>
    <property type="match status" value="1"/>
</dbReference>
<feature type="domain" description="Copper amine oxidase-like N-terminal" evidence="2">
    <location>
        <begin position="31"/>
        <end position="112"/>
    </location>
</feature>
<dbReference type="Gene3D" id="3.40.50.1820">
    <property type="entry name" value="alpha/beta hydrolase"/>
    <property type="match status" value="1"/>
</dbReference>
<evidence type="ECO:0000313" key="5">
    <source>
        <dbReference type="Proteomes" id="UP000679779"/>
    </source>
</evidence>
<sequence length="544" mass="60038">MKGKYCLAWFAAFVVVCGFFPGIGKAAPQEVPLRAAVEALGGSVLWIHEEKAATAVLGTRKWKITLGSARSDADGRQVDLPKPAAMDQEHRLYVPLASFREALGVALELRGGSWDVGKGDAAGLGMRWMRLLQLEKYEEARGMMNPSLAELYPADVLERYKSHIEESYGSWTLTKADARENRVHRNAVLSYQTPRGKSFRMELRFGSDGRLDDLALLPSDPGLYRPPAYDDPGRYVTEQVTVGTESLPLPGSLTLPAKAEGKVPAVVLVHGSGPSDEDESSGGGKMFRDIAVGLAREGIAVLRYAKRTYEYPNRSLTPDFTVREETIEDCLTAVKLLRQDKRIDPGRIYVLGHSQGGMLVPKMIEEDQEGAIAGAMLLSAPSGALEDLMLAQYEGILKRAVEAGEAGAELERKQANADMWRQAVDMLHDDRYSKAHMPADFPLPHAYWWYDIRQYSGPMIARGQHVPLLILQGGNDVQVPPSSIKVWKQALGGRTDVSCKLYPGLNHMYALYDRPSTGAEYRLASNVPEFVIRDLADWIHLGTK</sequence>
<evidence type="ECO:0008006" key="6">
    <source>
        <dbReference type="Google" id="ProtNLM"/>
    </source>
</evidence>
<dbReference type="RefSeq" id="WP_160043802.1">
    <property type="nucleotide sequence ID" value="NZ_BORQ01000007.1"/>
</dbReference>
<organism evidence="4 5">
    <name type="scientific">Paenibacillus albilobatus</name>
    <dbReference type="NCBI Taxonomy" id="2716884"/>
    <lineage>
        <taxon>Bacteria</taxon>
        <taxon>Bacillati</taxon>
        <taxon>Bacillota</taxon>
        <taxon>Bacilli</taxon>
        <taxon>Bacillales</taxon>
        <taxon>Paenibacillaceae</taxon>
        <taxon>Paenibacillus</taxon>
    </lineage>
</organism>
<reference evidence="4" key="1">
    <citation type="submission" date="2021-03" db="EMBL/GenBank/DDBJ databases">
        <title>Antimicrobial resistance genes in bacteria isolated from Japanese honey, and their potential for conferring macrolide and lincosamide resistance in the American foulbrood pathogen Paenibacillus larvae.</title>
        <authorList>
            <person name="Okamoto M."/>
            <person name="Kumagai M."/>
            <person name="Kanamori H."/>
            <person name="Takamatsu D."/>
        </authorList>
    </citation>
    <scope>NUCLEOTIDE SEQUENCE</scope>
    <source>
        <strain evidence="4">J2TS6</strain>
    </source>
</reference>
<dbReference type="InterPro" id="IPR002471">
    <property type="entry name" value="Pept_S9_AS"/>
</dbReference>
<evidence type="ECO:0000313" key="4">
    <source>
        <dbReference type="EMBL" id="GIO33835.1"/>
    </source>
</evidence>
<dbReference type="InterPro" id="IPR029058">
    <property type="entry name" value="AB_hydrolase_fold"/>
</dbReference>
<proteinExistence type="predicted"/>
<dbReference type="SUPFAM" id="SSF55383">
    <property type="entry name" value="Copper amine oxidase, domain N"/>
    <property type="match status" value="1"/>
</dbReference>
<evidence type="ECO:0000259" key="3">
    <source>
        <dbReference type="Pfam" id="PF12146"/>
    </source>
</evidence>
<dbReference type="SUPFAM" id="SSF53474">
    <property type="entry name" value="alpha/beta-Hydrolases"/>
    <property type="match status" value="1"/>
</dbReference>
<dbReference type="InterPro" id="IPR036582">
    <property type="entry name" value="Mao_N_sf"/>
</dbReference>
<dbReference type="GO" id="GO:0004252">
    <property type="term" value="F:serine-type endopeptidase activity"/>
    <property type="evidence" value="ECO:0007669"/>
    <property type="project" value="InterPro"/>
</dbReference>
<dbReference type="Pfam" id="PF12146">
    <property type="entry name" value="Hydrolase_4"/>
    <property type="match status" value="1"/>
</dbReference>
<dbReference type="AlphaFoldDB" id="A0A920CBV0"/>
<comment type="caution">
    <text evidence="4">The sequence shown here is derived from an EMBL/GenBank/DDBJ whole genome shotgun (WGS) entry which is preliminary data.</text>
</comment>
<dbReference type="EMBL" id="BORQ01000007">
    <property type="protein sequence ID" value="GIO33835.1"/>
    <property type="molecule type" value="Genomic_DNA"/>
</dbReference>
<keyword evidence="5" id="KW-1185">Reference proteome</keyword>
<dbReference type="Gene3D" id="3.30.457.10">
    <property type="entry name" value="Copper amine oxidase-like, N-terminal domain"/>
    <property type="match status" value="1"/>
</dbReference>
<keyword evidence="1" id="KW-0378">Hydrolase</keyword>
<feature type="domain" description="Serine aminopeptidase S33" evidence="3">
    <location>
        <begin position="286"/>
        <end position="508"/>
    </location>
</feature>
<dbReference type="InterPro" id="IPR012854">
    <property type="entry name" value="Cu_amine_oxidase-like_N"/>
</dbReference>
<evidence type="ECO:0000256" key="1">
    <source>
        <dbReference type="ARBA" id="ARBA00022801"/>
    </source>
</evidence>
<dbReference type="PANTHER" id="PTHR43265:SF1">
    <property type="entry name" value="ESTERASE ESTD"/>
    <property type="match status" value="1"/>
</dbReference>
<dbReference type="GO" id="GO:0006508">
    <property type="term" value="P:proteolysis"/>
    <property type="evidence" value="ECO:0007669"/>
    <property type="project" value="InterPro"/>
</dbReference>
<dbReference type="Pfam" id="PF07833">
    <property type="entry name" value="Cu_amine_oxidN1"/>
    <property type="match status" value="1"/>
</dbReference>
<protein>
    <recommendedName>
        <fullName evidence="6">Alpha/beta fold hydrolase</fullName>
    </recommendedName>
</protein>
<dbReference type="InterPro" id="IPR022742">
    <property type="entry name" value="Hydrolase_4"/>
</dbReference>
<accession>A0A920CBV0</accession>
<dbReference type="PANTHER" id="PTHR43265">
    <property type="entry name" value="ESTERASE ESTD"/>
    <property type="match status" value="1"/>
</dbReference>